<comment type="caution">
    <text evidence="2">The sequence shown here is derived from an EMBL/GenBank/DDBJ whole genome shotgun (WGS) entry which is preliminary data.</text>
</comment>
<keyword evidence="3" id="KW-1185">Reference proteome</keyword>
<evidence type="ECO:0000313" key="2">
    <source>
        <dbReference type="EMBL" id="MFC4554682.1"/>
    </source>
</evidence>
<dbReference type="EMBL" id="JBHSGF010000003">
    <property type="protein sequence ID" value="MFC4554682.1"/>
    <property type="molecule type" value="Genomic_DNA"/>
</dbReference>
<dbReference type="RefSeq" id="WP_122825248.1">
    <property type="nucleotide sequence ID" value="NZ_CP033325.1"/>
</dbReference>
<proteinExistence type="predicted"/>
<reference evidence="3" key="1">
    <citation type="journal article" date="2019" name="Int. J. Syst. Evol. Microbiol.">
        <title>The Global Catalogue of Microorganisms (GCM) 10K type strain sequencing project: providing services to taxonomists for standard genome sequencing and annotation.</title>
        <authorList>
            <consortium name="The Broad Institute Genomics Platform"/>
            <consortium name="The Broad Institute Genome Sequencing Center for Infectious Disease"/>
            <person name="Wu L."/>
            <person name="Ma J."/>
        </authorList>
    </citation>
    <scope>NUCLEOTIDE SEQUENCE [LARGE SCALE GENOMIC DNA]</scope>
    <source>
        <strain evidence="3">JCM 3369</strain>
    </source>
</reference>
<dbReference type="Pfam" id="PF04343">
    <property type="entry name" value="DUF488"/>
    <property type="match status" value="1"/>
</dbReference>
<dbReference type="InterPro" id="IPR007438">
    <property type="entry name" value="DUF488"/>
</dbReference>
<dbReference type="PANTHER" id="PTHR39337:SF1">
    <property type="entry name" value="BLR5642 PROTEIN"/>
    <property type="match status" value="1"/>
</dbReference>
<accession>A0ABV9D8J3</accession>
<dbReference type="Proteomes" id="UP001595955">
    <property type="component" value="Unassembled WGS sequence"/>
</dbReference>
<evidence type="ECO:0000313" key="3">
    <source>
        <dbReference type="Proteomes" id="UP001595955"/>
    </source>
</evidence>
<evidence type="ECO:0000256" key="1">
    <source>
        <dbReference type="SAM" id="MobiDB-lite"/>
    </source>
</evidence>
<dbReference type="PANTHER" id="PTHR39337">
    <property type="entry name" value="BLR5642 PROTEIN"/>
    <property type="match status" value="1"/>
</dbReference>
<feature type="region of interest" description="Disordered" evidence="1">
    <location>
        <begin position="90"/>
        <end position="114"/>
    </location>
</feature>
<organism evidence="2 3">
    <name type="scientific">Georgenia faecalis</name>
    <dbReference type="NCBI Taxonomy" id="2483799"/>
    <lineage>
        <taxon>Bacteria</taxon>
        <taxon>Bacillati</taxon>
        <taxon>Actinomycetota</taxon>
        <taxon>Actinomycetes</taxon>
        <taxon>Micrococcales</taxon>
        <taxon>Bogoriellaceae</taxon>
        <taxon>Georgenia</taxon>
    </lineage>
</organism>
<protein>
    <submittedName>
        <fullName evidence="2">DUF488 family protein</fullName>
    </submittedName>
</protein>
<name>A0ABV9D8J3_9MICO</name>
<sequence length="114" mass="12147">MRLLTVGHGSLDRVALASLLAGAGVERVIDVRRFPGSRRNDDVRREALEQWLPETGIAYAWQPALGGRRHLRPDGRITAHVPAAGARPDGVGRLVWDGAGGADDAPGRTKAPTP</sequence>
<gene>
    <name evidence="2" type="ORF">ACFO3F_05425</name>
</gene>